<feature type="region of interest" description="Disordered" evidence="1">
    <location>
        <begin position="48"/>
        <end position="80"/>
    </location>
</feature>
<keyword evidence="2" id="KW-1133">Transmembrane helix</keyword>
<feature type="domain" description="AraC effector-binding" evidence="3">
    <location>
        <begin position="77"/>
        <end position="230"/>
    </location>
</feature>
<reference evidence="4 5" key="1">
    <citation type="submission" date="2019-11" db="EMBL/GenBank/DDBJ databases">
        <title>The genome sequence of Methylocystis heyeri.</title>
        <authorList>
            <person name="Oshkin I.Y."/>
            <person name="Miroshnikov K."/>
            <person name="Dedysh S.N."/>
        </authorList>
    </citation>
    <scope>NUCLEOTIDE SEQUENCE [LARGE SCALE GENOMIC DNA]</scope>
    <source>
        <strain evidence="4 5">H2</strain>
    </source>
</reference>
<dbReference type="KEGG" id="mhey:H2LOC_008040"/>
<dbReference type="InterPro" id="IPR010499">
    <property type="entry name" value="AraC_E-bd"/>
</dbReference>
<dbReference type="Proteomes" id="UP000309061">
    <property type="component" value="Chromosome"/>
</dbReference>
<protein>
    <submittedName>
        <fullName evidence="4">AraC family transcriptional regulator</fullName>
    </submittedName>
</protein>
<dbReference type="InterPro" id="IPR029442">
    <property type="entry name" value="GyrI-like"/>
</dbReference>
<dbReference type="RefSeq" id="WP_136495927.1">
    <property type="nucleotide sequence ID" value="NZ_CP046052.1"/>
</dbReference>
<keyword evidence="2" id="KW-0472">Membrane</keyword>
<accession>A0A6B8KGQ1</accession>
<gene>
    <name evidence="4" type="ORF">H2LOC_008040</name>
</gene>
<keyword evidence="2" id="KW-0812">Transmembrane</keyword>
<dbReference type="SUPFAM" id="SSF55136">
    <property type="entry name" value="Probable bacterial effector-binding domain"/>
    <property type="match status" value="1"/>
</dbReference>
<name>A0A6B8KGQ1_9HYPH</name>
<organism evidence="4 5">
    <name type="scientific">Methylocystis heyeri</name>
    <dbReference type="NCBI Taxonomy" id="391905"/>
    <lineage>
        <taxon>Bacteria</taxon>
        <taxon>Pseudomonadati</taxon>
        <taxon>Pseudomonadota</taxon>
        <taxon>Alphaproteobacteria</taxon>
        <taxon>Hyphomicrobiales</taxon>
        <taxon>Methylocystaceae</taxon>
        <taxon>Methylocystis</taxon>
    </lineage>
</organism>
<dbReference type="Gene3D" id="3.20.80.10">
    <property type="entry name" value="Regulatory factor, effector binding domain"/>
    <property type="match status" value="1"/>
</dbReference>
<dbReference type="AlphaFoldDB" id="A0A6B8KGQ1"/>
<dbReference type="Pfam" id="PF06445">
    <property type="entry name" value="GyrI-like"/>
    <property type="match status" value="1"/>
</dbReference>
<dbReference type="SMART" id="SM00871">
    <property type="entry name" value="AraC_E_bind"/>
    <property type="match status" value="1"/>
</dbReference>
<dbReference type="InterPro" id="IPR011256">
    <property type="entry name" value="Reg_factor_effector_dom_sf"/>
</dbReference>
<evidence type="ECO:0000259" key="3">
    <source>
        <dbReference type="SMART" id="SM00871"/>
    </source>
</evidence>
<evidence type="ECO:0000313" key="4">
    <source>
        <dbReference type="EMBL" id="QGM45653.1"/>
    </source>
</evidence>
<evidence type="ECO:0000313" key="5">
    <source>
        <dbReference type="Proteomes" id="UP000309061"/>
    </source>
</evidence>
<keyword evidence="5" id="KW-1185">Reference proteome</keyword>
<feature type="compositionally biased region" description="Basic and acidic residues" evidence="1">
    <location>
        <begin position="56"/>
        <end position="70"/>
    </location>
</feature>
<dbReference type="OrthoDB" id="8449526at2"/>
<evidence type="ECO:0000256" key="1">
    <source>
        <dbReference type="SAM" id="MobiDB-lite"/>
    </source>
</evidence>
<proteinExistence type="predicted"/>
<sequence length="230" mass="24903">MGFLDEFNDFRSTLRRLAGHWRFVGALLLLLSVGAFFVQKKFFPAAPAPTTAAGPEKPEEKSAPTDKGEAESPAESVQSQMVEVPARPVLMIKGEGKWDDAAKVLSDGIGKVTEAARKAGLAASGRPLAVFTKTDDNGFQFQAMLPLAKAPDGKTKLAEGIEIGSSPDGKALKFEHRGSYDEIDATYEAITAYLDEKGLDTKNLFIEEYLTDLNPAEDANVDVDIYVFVK</sequence>
<evidence type="ECO:0000256" key="2">
    <source>
        <dbReference type="SAM" id="Phobius"/>
    </source>
</evidence>
<feature type="transmembrane region" description="Helical" evidence="2">
    <location>
        <begin position="20"/>
        <end position="38"/>
    </location>
</feature>
<dbReference type="EMBL" id="CP046052">
    <property type="protein sequence ID" value="QGM45653.1"/>
    <property type="molecule type" value="Genomic_DNA"/>
</dbReference>